<evidence type="ECO:0000313" key="7">
    <source>
        <dbReference type="Proteomes" id="UP000284785"/>
    </source>
</evidence>
<protein>
    <submittedName>
        <fullName evidence="4">DUF4627 domain-containing protein</fullName>
    </submittedName>
</protein>
<evidence type="ECO:0000313" key="4">
    <source>
        <dbReference type="EMBL" id="MDC2238695.1"/>
    </source>
</evidence>
<keyword evidence="1" id="KW-0732">Signal</keyword>
<name>A0A0P0FSS5_BACT4</name>
<accession>A0A0P0FSS5</accession>
<feature type="signal peptide" evidence="1">
    <location>
        <begin position="1"/>
        <end position="19"/>
    </location>
</feature>
<dbReference type="RefSeq" id="WP_008764566.1">
    <property type="nucleotide sequence ID" value="NZ_BAABXH010000002.1"/>
</dbReference>
<sequence>MKKVLLVSLLAIAGVSVSAQNLIKNEKFATEVTNKVTNPNKATAGEWFIMNNEADGVTTIAWEQTGDAKYPNAMKIDNSGAEKNTSWYKAFLGQRITDGLEKGIYVLTFYAKAKEAGTPVSVYIKQTNEEKNDNGKLNTTFFMRRDYDADAQPNASGAQYNFKIKDAGKWTKVVVYYDMGQVVNAISSKKSNPALEVSDTDDDAAILKDCYVAILGQNKGGVVEISDVTLKKK</sequence>
<dbReference type="InterPro" id="IPR027959">
    <property type="entry name" value="DUF4627"/>
</dbReference>
<dbReference type="AlphaFoldDB" id="A0A0P0FSS5"/>
<evidence type="ECO:0000313" key="8">
    <source>
        <dbReference type="Proteomes" id="UP001217776"/>
    </source>
</evidence>
<feature type="chain" id="PRO_5002966522" evidence="1">
    <location>
        <begin position="20"/>
        <end position="233"/>
    </location>
</feature>
<proteinExistence type="predicted"/>
<feature type="domain" description="DUF4627" evidence="2">
    <location>
        <begin position="21"/>
        <end position="230"/>
    </location>
</feature>
<dbReference type="Proteomes" id="UP000284785">
    <property type="component" value="Unassembled WGS sequence"/>
</dbReference>
<dbReference type="EMBL" id="JAQNVG010000057">
    <property type="protein sequence ID" value="MDC2238695.1"/>
    <property type="molecule type" value="Genomic_DNA"/>
</dbReference>
<evidence type="ECO:0000313" key="6">
    <source>
        <dbReference type="Proteomes" id="UP000095541"/>
    </source>
</evidence>
<evidence type="ECO:0000259" key="2">
    <source>
        <dbReference type="Pfam" id="PF15425"/>
    </source>
</evidence>
<reference evidence="5 7" key="2">
    <citation type="submission" date="2018-08" db="EMBL/GenBank/DDBJ databases">
        <title>A genome reference for cultivated species of the human gut microbiota.</title>
        <authorList>
            <person name="Zou Y."/>
            <person name="Xue W."/>
            <person name="Luo G."/>
        </authorList>
    </citation>
    <scope>NUCLEOTIDE SEQUENCE [LARGE SCALE GENOMIC DNA]</scope>
    <source>
        <strain evidence="5 7">AM30-26</strain>
    </source>
</reference>
<accession>C6IK39</accession>
<dbReference type="EMBL" id="QSJP01000011">
    <property type="protein sequence ID" value="RHD87269.1"/>
    <property type="molecule type" value="Genomic_DNA"/>
</dbReference>
<dbReference type="Proteomes" id="UP001217776">
    <property type="component" value="Unassembled WGS sequence"/>
</dbReference>
<gene>
    <name evidence="5" type="ORF">DW780_13300</name>
    <name evidence="3" type="ORF">ERS852557_00569</name>
    <name evidence="4" type="ORF">PO127_23395</name>
</gene>
<organism evidence="4 8">
    <name type="scientific">Bacteroides thetaiotaomicron</name>
    <dbReference type="NCBI Taxonomy" id="818"/>
    <lineage>
        <taxon>Bacteria</taxon>
        <taxon>Pseudomonadati</taxon>
        <taxon>Bacteroidota</taxon>
        <taxon>Bacteroidia</taxon>
        <taxon>Bacteroidales</taxon>
        <taxon>Bacteroidaceae</taxon>
        <taxon>Bacteroides</taxon>
    </lineage>
</organism>
<dbReference type="KEGG" id="btho:Btheta7330_03686"/>
<dbReference type="Gene3D" id="2.60.120.260">
    <property type="entry name" value="Galactose-binding domain-like"/>
    <property type="match status" value="1"/>
</dbReference>
<evidence type="ECO:0000313" key="3">
    <source>
        <dbReference type="EMBL" id="CUP43054.1"/>
    </source>
</evidence>
<reference evidence="4" key="3">
    <citation type="submission" date="2022-10" db="EMBL/GenBank/DDBJ databases">
        <title>Human gut microbiome strain richness.</title>
        <authorList>
            <person name="Chen-Liaw A."/>
        </authorList>
    </citation>
    <scope>NUCLEOTIDE SEQUENCE</scope>
    <source>
        <strain evidence="4">1001283st1_A3_1001283B150304_161114</strain>
    </source>
</reference>
<dbReference type="Pfam" id="PF15425">
    <property type="entry name" value="DUF4627"/>
    <property type="match status" value="1"/>
</dbReference>
<evidence type="ECO:0000313" key="5">
    <source>
        <dbReference type="EMBL" id="RHD87269.1"/>
    </source>
</evidence>
<dbReference type="PATRIC" id="fig|818.23.peg.3801"/>
<reference evidence="3 6" key="1">
    <citation type="submission" date="2015-09" db="EMBL/GenBank/DDBJ databases">
        <authorList>
            <consortium name="Pathogen Informatics"/>
        </authorList>
    </citation>
    <scope>NUCLEOTIDE SEQUENCE [LARGE SCALE GENOMIC DNA]</scope>
    <source>
        <strain evidence="3 6">2789STDY5834945</strain>
    </source>
</reference>
<dbReference type="Proteomes" id="UP000095541">
    <property type="component" value="Unassembled WGS sequence"/>
</dbReference>
<evidence type="ECO:0000256" key="1">
    <source>
        <dbReference type="SAM" id="SignalP"/>
    </source>
</evidence>
<dbReference type="EMBL" id="CZBI01000001">
    <property type="protein sequence ID" value="CUP43054.1"/>
    <property type="molecule type" value="Genomic_DNA"/>
</dbReference>